<dbReference type="InterPro" id="IPR001357">
    <property type="entry name" value="BRCT_dom"/>
</dbReference>
<gene>
    <name evidence="3" type="primary">MCPH1-L</name>
    <name evidence="3" type="ORF">Hamer_G014005</name>
</gene>
<evidence type="ECO:0000259" key="2">
    <source>
        <dbReference type="PROSITE" id="PS50172"/>
    </source>
</evidence>
<dbReference type="InterPro" id="IPR036420">
    <property type="entry name" value="BRCT_dom_sf"/>
</dbReference>
<dbReference type="CDD" id="cd17751">
    <property type="entry name" value="BRCT_microcephalin_rpt3"/>
    <property type="match status" value="1"/>
</dbReference>
<feature type="region of interest" description="Disordered" evidence="1">
    <location>
        <begin position="462"/>
        <end position="494"/>
    </location>
</feature>
<feature type="compositionally biased region" description="Low complexity" evidence="1">
    <location>
        <begin position="483"/>
        <end position="494"/>
    </location>
</feature>
<feature type="compositionally biased region" description="Basic residues" evidence="1">
    <location>
        <begin position="815"/>
        <end position="825"/>
    </location>
</feature>
<feature type="domain" description="BRCT" evidence="2">
    <location>
        <begin position="1189"/>
        <end position="1276"/>
    </location>
</feature>
<accession>A0A8J5JP47</accession>
<feature type="domain" description="BRCT" evidence="2">
    <location>
        <begin position="1078"/>
        <end position="1168"/>
    </location>
</feature>
<dbReference type="Proteomes" id="UP000747542">
    <property type="component" value="Unassembled WGS sequence"/>
</dbReference>
<feature type="compositionally biased region" description="Basic and acidic residues" evidence="1">
    <location>
        <begin position="592"/>
        <end position="607"/>
    </location>
</feature>
<evidence type="ECO:0000313" key="4">
    <source>
        <dbReference type="Proteomes" id="UP000747542"/>
    </source>
</evidence>
<dbReference type="CDD" id="cd17716">
    <property type="entry name" value="BRCT_microcephalin_rpt1"/>
    <property type="match status" value="1"/>
</dbReference>
<dbReference type="Gene3D" id="3.40.50.10190">
    <property type="entry name" value="BRCT domain"/>
    <property type="match status" value="3"/>
</dbReference>
<feature type="region of interest" description="Disordered" evidence="1">
    <location>
        <begin position="520"/>
        <end position="546"/>
    </location>
</feature>
<feature type="compositionally biased region" description="Basic and acidic residues" evidence="1">
    <location>
        <begin position="881"/>
        <end position="894"/>
    </location>
</feature>
<feature type="compositionally biased region" description="Basic and acidic residues" evidence="1">
    <location>
        <begin position="829"/>
        <end position="848"/>
    </location>
</feature>
<feature type="compositionally biased region" description="Basic and acidic residues" evidence="1">
    <location>
        <begin position="322"/>
        <end position="332"/>
    </location>
</feature>
<reference evidence="3" key="1">
    <citation type="journal article" date="2021" name="Sci. Adv.">
        <title>The American lobster genome reveals insights on longevity, neural, and immune adaptations.</title>
        <authorList>
            <person name="Polinski J.M."/>
            <person name="Zimin A.V."/>
            <person name="Clark K.F."/>
            <person name="Kohn A.B."/>
            <person name="Sadowski N."/>
            <person name="Timp W."/>
            <person name="Ptitsyn A."/>
            <person name="Khanna P."/>
            <person name="Romanova D.Y."/>
            <person name="Williams P."/>
            <person name="Greenwood S.J."/>
            <person name="Moroz L.L."/>
            <person name="Walt D.R."/>
            <person name="Bodnar A.G."/>
        </authorList>
    </citation>
    <scope>NUCLEOTIDE SEQUENCE</scope>
    <source>
        <strain evidence="3">GMGI-L3</strain>
    </source>
</reference>
<protein>
    <submittedName>
        <fullName evidence="3">Microcephalin-like</fullName>
    </submittedName>
</protein>
<feature type="domain" description="BRCT" evidence="2">
    <location>
        <begin position="345"/>
        <end position="435"/>
    </location>
</feature>
<feature type="compositionally biased region" description="Basic and acidic residues" evidence="1">
    <location>
        <begin position="11"/>
        <end position="29"/>
    </location>
</feature>
<dbReference type="EMBL" id="JAHLQT010029499">
    <property type="protein sequence ID" value="KAG7161370.1"/>
    <property type="molecule type" value="Genomic_DNA"/>
</dbReference>
<feature type="region of interest" description="Disordered" evidence="1">
    <location>
        <begin position="960"/>
        <end position="1040"/>
    </location>
</feature>
<feature type="region of interest" description="Disordered" evidence="1">
    <location>
        <begin position="281"/>
        <end position="345"/>
    </location>
</feature>
<dbReference type="SUPFAM" id="SSF52113">
    <property type="entry name" value="BRCT domain"/>
    <property type="match status" value="3"/>
</dbReference>
<evidence type="ECO:0000256" key="1">
    <source>
        <dbReference type="SAM" id="MobiDB-lite"/>
    </source>
</evidence>
<feature type="region of interest" description="Disordered" evidence="1">
    <location>
        <begin position="565"/>
        <end position="608"/>
    </location>
</feature>
<feature type="region of interest" description="Disordered" evidence="1">
    <location>
        <begin position="800"/>
        <end position="894"/>
    </location>
</feature>
<organism evidence="3 4">
    <name type="scientific">Homarus americanus</name>
    <name type="common">American lobster</name>
    <dbReference type="NCBI Taxonomy" id="6706"/>
    <lineage>
        <taxon>Eukaryota</taxon>
        <taxon>Metazoa</taxon>
        <taxon>Ecdysozoa</taxon>
        <taxon>Arthropoda</taxon>
        <taxon>Crustacea</taxon>
        <taxon>Multicrustacea</taxon>
        <taxon>Malacostraca</taxon>
        <taxon>Eumalacostraca</taxon>
        <taxon>Eucarida</taxon>
        <taxon>Decapoda</taxon>
        <taxon>Pleocyemata</taxon>
        <taxon>Astacidea</taxon>
        <taxon>Nephropoidea</taxon>
        <taxon>Nephropidae</taxon>
        <taxon>Homarus</taxon>
    </lineage>
</organism>
<dbReference type="InterPro" id="IPR022047">
    <property type="entry name" value="Microcephalin-like"/>
</dbReference>
<dbReference type="PROSITE" id="PS50172">
    <property type="entry name" value="BRCT"/>
    <property type="match status" value="3"/>
</dbReference>
<feature type="region of interest" description="Disordered" evidence="1">
    <location>
        <begin position="70"/>
        <end position="112"/>
    </location>
</feature>
<dbReference type="AlphaFoldDB" id="A0A8J5JP47"/>
<keyword evidence="4" id="KW-1185">Reference proteome</keyword>
<name>A0A8J5JP47_HOMAM</name>
<dbReference type="PANTHER" id="PTHR14625:SF3">
    <property type="entry name" value="MICROCEPHALIN"/>
    <property type="match status" value="1"/>
</dbReference>
<dbReference type="Pfam" id="PF12738">
    <property type="entry name" value="PTCB-BRCT"/>
    <property type="match status" value="1"/>
</dbReference>
<proteinExistence type="predicted"/>
<dbReference type="PANTHER" id="PTHR14625">
    <property type="entry name" value="MICROCEPHALIN"/>
    <property type="match status" value="1"/>
</dbReference>
<feature type="compositionally biased region" description="Polar residues" evidence="1">
    <location>
        <begin position="148"/>
        <end position="182"/>
    </location>
</feature>
<dbReference type="SMART" id="SM00292">
    <property type="entry name" value="BRCT"/>
    <property type="match status" value="3"/>
</dbReference>
<dbReference type="GO" id="GO:0000278">
    <property type="term" value="P:mitotic cell cycle"/>
    <property type="evidence" value="ECO:0007669"/>
    <property type="project" value="TreeGrafter"/>
</dbReference>
<dbReference type="Pfam" id="PF00533">
    <property type="entry name" value="BRCT"/>
    <property type="match status" value="1"/>
</dbReference>
<comment type="caution">
    <text evidence="3">The sequence shown here is derived from an EMBL/GenBank/DDBJ whole genome shotgun (WGS) entry which is preliminary data.</text>
</comment>
<sequence length="1277" mass="142406">METPDMMDSNSPREDDGDVNIREQVERARPAQRVGSVREELDAFIDTTPDLNLGKRRSLVSILESEHSFSNTLQSQKMKNSSMVSGQNKVKKSRKESTKEIGSFSPHKGRKKRMSLADVILPFDLNNTRMVSNKLGNIRAKEQERRQSMNSPRRSTPAKSRNSPRRSTPAKSRNSPRRSTPAKSRKSSLTHALREDVVESKNDKNATIIFDSEDLALTPVSSSSQKTLEKTLHGIIGGLESDKLDETEPLGRLQPLMVDKQKYELPILSLQSLCPSLDTRLSGPVKNQEQTRDSLARNNAARNVPDEQNKTRPKGTSLHSAKCTDETTKDGCDGTPGQPPSPKPELESILQGLVVYVEVRMGSDNRSSVIKDQLRSLGADVRERLTVDVSHVVFRDGSKYVFDQAMKRGLHVVSSLWVEACREKLQRAPEALFPSCSMESYTKPLLTAKWRKVKSMQPKEFSEEEALAANRARRRHRRLQTLDSPATSSSTASDVQCFTPQCNAAKKEAVDSPLFGISHLLTPQRRSSGSSSSSEEEEENITGIDLPTKISTPLVKRLYNRFISPRSGSNRRTINSDKERQENPSLNSSWEDLSHRNKNEKSEREKTSSVALDNLECQMTFGSKTLSEECVRLKLRLSDTSATNSESSNVEAMEMPVRLSSSLSRGESTSSVDHAQGDTQHVLELRPKRSCRVNGKLTRLSVTNKTLSSECGTSKVRENTSSFTSDSSLEDFEHVDKPNLSCKRVISLLSSSEGFYSDRIDNSLLNKVPRKRRWLPSSGESILGDVNTTSSTSCLAIPQQSTCETGLEDPQYKGRFTRSRTKSNNKIKVSPEKIPVEGDGKLAIDSKYRKTSHQTPPKRQSTSSVSSHKNTRKKSNGELNDDLHKEKERLSPESKTHMLDSQFLLSQGSQSTSCLSSSQVRRRKLLCMDTIVASQELIVPVTPEAHTRKEGIYTKLKIKGSTTQRAAMKKQKDHSTMPLPRNSKTSIHGKNKSAESTFLTEETNPSKSLGNISKILKRSKTSSSSQNPSCKWPESEDDSVFSSEEERVSIASKILPIPRDRDSIEEFQNVMDLRPRPEKPKTMMGASICLTSIHSKEIGSLVPIIKKLGGFQVINTVNSSTTHVVCGETRRTMNLLLGIARGCWILDVCWLYQSLEMASWAPEEPFELFIFCPGAKICREQRENQRTSYQQTLFSGVGSIFVKEGCIPPSKQLKKLLHLCGADLVTDIREANLVIGSPTAASGARRDFAQITHVSEKWALDSIQQHKIQCINDYSVS</sequence>
<feature type="compositionally biased region" description="Polar residues" evidence="1">
    <location>
        <begin position="70"/>
        <end position="88"/>
    </location>
</feature>
<feature type="compositionally biased region" description="Polar residues" evidence="1">
    <location>
        <begin position="853"/>
        <end position="868"/>
    </location>
</feature>
<feature type="compositionally biased region" description="Polar residues" evidence="1">
    <location>
        <begin position="982"/>
        <end position="1011"/>
    </location>
</feature>
<feature type="region of interest" description="Disordered" evidence="1">
    <location>
        <begin position="134"/>
        <end position="198"/>
    </location>
</feature>
<evidence type="ECO:0000313" key="3">
    <source>
        <dbReference type="EMBL" id="KAG7161370.1"/>
    </source>
</evidence>
<dbReference type="CDD" id="cd17736">
    <property type="entry name" value="BRCT_microcephalin_rpt2"/>
    <property type="match status" value="1"/>
</dbReference>
<feature type="region of interest" description="Disordered" evidence="1">
    <location>
        <begin position="1"/>
        <end position="34"/>
    </location>
</feature>